<dbReference type="EMBL" id="FJOG01000059">
    <property type="protein sequence ID" value="CZR68737.1"/>
    <property type="molecule type" value="Genomic_DNA"/>
</dbReference>
<feature type="compositionally biased region" description="Polar residues" evidence="1">
    <location>
        <begin position="281"/>
        <end position="292"/>
    </location>
</feature>
<accession>A0A1L7XUS6</accession>
<name>A0A1L7XUS6_9HELO</name>
<evidence type="ECO:0000313" key="2">
    <source>
        <dbReference type="EMBL" id="CZR68737.1"/>
    </source>
</evidence>
<sequence length="309" mass="33716">MSGLELITVIGVAASAAQLVDYSLKLIRTISEIYNRAKDAETRLVRYTSQIYQILEVGRAIQDNEDLQSPLVHNQLQCTLAEVKQLDRDLGVIYLDYTTGSGRRRAWKAIVGNKEKRILESFETLEKEKTALILCIVVVHNHHLQGIGNSVDILVKREMGISDFIEKVKRKGNKDKQKGNSAITEPEDQAATMPKSNTGLPRSPAKSGSPPESSKLGQPPATQGNQTYRHGKASGSASQINGDYKTGSTTAYSYDGQSSKDQSFQVNGNYGGSGPHKHQNQDAAGNSIQINGNVGGEETETQIRKDMGK</sequence>
<dbReference type="AlphaFoldDB" id="A0A1L7XUS6"/>
<evidence type="ECO:0000313" key="3">
    <source>
        <dbReference type="Proteomes" id="UP000184330"/>
    </source>
</evidence>
<gene>
    <name evidence="2" type="ORF">PAC_18636</name>
</gene>
<proteinExistence type="predicted"/>
<keyword evidence="3" id="KW-1185">Reference proteome</keyword>
<evidence type="ECO:0000256" key="1">
    <source>
        <dbReference type="SAM" id="MobiDB-lite"/>
    </source>
</evidence>
<dbReference type="OrthoDB" id="3562540at2759"/>
<reference evidence="2 3" key="1">
    <citation type="submission" date="2016-03" db="EMBL/GenBank/DDBJ databases">
        <authorList>
            <person name="Ploux O."/>
        </authorList>
    </citation>
    <scope>NUCLEOTIDE SEQUENCE [LARGE SCALE GENOMIC DNA]</scope>
    <source>
        <strain evidence="2 3">UAMH 11012</strain>
    </source>
</reference>
<feature type="compositionally biased region" description="Polar residues" evidence="1">
    <location>
        <begin position="210"/>
        <end position="228"/>
    </location>
</feature>
<feature type="region of interest" description="Disordered" evidence="1">
    <location>
        <begin position="170"/>
        <end position="309"/>
    </location>
</feature>
<feature type="compositionally biased region" description="Polar residues" evidence="1">
    <location>
        <begin position="235"/>
        <end position="268"/>
    </location>
</feature>
<protein>
    <recommendedName>
        <fullName evidence="4">Fungal N-terminal domain-containing protein</fullName>
    </recommendedName>
</protein>
<dbReference type="Proteomes" id="UP000184330">
    <property type="component" value="Unassembled WGS sequence"/>
</dbReference>
<evidence type="ECO:0008006" key="4">
    <source>
        <dbReference type="Google" id="ProtNLM"/>
    </source>
</evidence>
<organism evidence="2 3">
    <name type="scientific">Phialocephala subalpina</name>
    <dbReference type="NCBI Taxonomy" id="576137"/>
    <lineage>
        <taxon>Eukaryota</taxon>
        <taxon>Fungi</taxon>
        <taxon>Dikarya</taxon>
        <taxon>Ascomycota</taxon>
        <taxon>Pezizomycotina</taxon>
        <taxon>Leotiomycetes</taxon>
        <taxon>Helotiales</taxon>
        <taxon>Mollisiaceae</taxon>
        <taxon>Phialocephala</taxon>
        <taxon>Phialocephala fortinii species complex</taxon>
    </lineage>
</organism>